<keyword evidence="2" id="KW-0812">Transmembrane</keyword>
<feature type="region of interest" description="Disordered" evidence="1">
    <location>
        <begin position="98"/>
        <end position="384"/>
    </location>
</feature>
<dbReference type="AlphaFoldDB" id="A0A9P3G921"/>
<evidence type="ECO:0000256" key="1">
    <source>
        <dbReference type="SAM" id="MobiDB-lite"/>
    </source>
</evidence>
<keyword evidence="2" id="KW-1133">Transmembrane helix</keyword>
<proteinExistence type="predicted"/>
<feature type="compositionally biased region" description="Basic and acidic residues" evidence="1">
    <location>
        <begin position="375"/>
        <end position="384"/>
    </location>
</feature>
<feature type="compositionally biased region" description="Basic residues" evidence="1">
    <location>
        <begin position="107"/>
        <end position="116"/>
    </location>
</feature>
<feature type="compositionally biased region" description="Basic and acidic residues" evidence="1">
    <location>
        <begin position="329"/>
        <end position="340"/>
    </location>
</feature>
<keyword evidence="4" id="KW-1185">Reference proteome</keyword>
<feature type="compositionally biased region" description="Basic and acidic residues" evidence="1">
    <location>
        <begin position="349"/>
        <end position="358"/>
    </location>
</feature>
<feature type="compositionally biased region" description="Low complexity" evidence="1">
    <location>
        <begin position="178"/>
        <end position="204"/>
    </location>
</feature>
<name>A0A9P3G921_9APHY</name>
<evidence type="ECO:0000256" key="2">
    <source>
        <dbReference type="SAM" id="Phobius"/>
    </source>
</evidence>
<feature type="compositionally biased region" description="Basic and acidic residues" evidence="1">
    <location>
        <begin position="221"/>
        <end position="237"/>
    </location>
</feature>
<keyword evidence="2" id="KW-0472">Membrane</keyword>
<feature type="transmembrane region" description="Helical" evidence="2">
    <location>
        <begin position="6"/>
        <end position="25"/>
    </location>
</feature>
<organism evidence="3 4">
    <name type="scientific">Phanerochaete sordida</name>
    <dbReference type="NCBI Taxonomy" id="48140"/>
    <lineage>
        <taxon>Eukaryota</taxon>
        <taxon>Fungi</taxon>
        <taxon>Dikarya</taxon>
        <taxon>Basidiomycota</taxon>
        <taxon>Agaricomycotina</taxon>
        <taxon>Agaricomycetes</taxon>
        <taxon>Polyporales</taxon>
        <taxon>Phanerochaetaceae</taxon>
        <taxon>Phanerochaete</taxon>
    </lineage>
</organism>
<evidence type="ECO:0000313" key="4">
    <source>
        <dbReference type="Proteomes" id="UP000703269"/>
    </source>
</evidence>
<comment type="caution">
    <text evidence="3">The sequence shown here is derived from an EMBL/GenBank/DDBJ whole genome shotgun (WGS) entry which is preliminary data.</text>
</comment>
<sequence>MGSVYSSISVLSVVLITGGIVYGFLEKRPPPPDWAAPSNRAVLPGEAQPAPAESKGKKKRKAAAKEGGVQSASQTEVEPTVVQFPAVVPGGFDLAAEQTPATAATSKPKKKKKAKKASSSAAQAALDAQSDSSATAPESSTPVPRPTAARRKSTPIIDADGPWTRVESKKRGANPPGAAAASSATAEPATSEVTTSVTGTSSPVAERTEDEQVGTAAARRTLAERLLPKPRKTHVEDMLETPDVPAPARVLRVQPRPDEQPAAGFSWADYEDVDNSGLTADDADGEDESGWIVQSSRGGGRTRPKAPHATQSAPESLTKKQRQNLARNEAAKAAKAEAEAQRQATLAQHKRELEKTRMAEQYAQGKKSGGMRATVDTKGHMVFE</sequence>
<reference evidence="3 4" key="1">
    <citation type="submission" date="2021-08" db="EMBL/GenBank/DDBJ databases">
        <title>Draft Genome Sequence of Phanerochaete sordida strain YK-624.</title>
        <authorList>
            <person name="Mori T."/>
            <person name="Dohra H."/>
            <person name="Suzuki T."/>
            <person name="Kawagishi H."/>
            <person name="Hirai H."/>
        </authorList>
    </citation>
    <scope>NUCLEOTIDE SEQUENCE [LARGE SCALE GENOMIC DNA]</scope>
    <source>
        <strain evidence="3 4">YK-624</strain>
    </source>
</reference>
<feature type="region of interest" description="Disordered" evidence="1">
    <location>
        <begin position="28"/>
        <end position="80"/>
    </location>
</feature>
<protein>
    <submittedName>
        <fullName evidence="3">Uncharacterized protein</fullName>
    </submittedName>
</protein>
<dbReference type="OrthoDB" id="2564465at2759"/>
<dbReference type="Proteomes" id="UP000703269">
    <property type="component" value="Unassembled WGS sequence"/>
</dbReference>
<evidence type="ECO:0000313" key="3">
    <source>
        <dbReference type="EMBL" id="GJE90302.1"/>
    </source>
</evidence>
<dbReference type="EMBL" id="BPQB01000016">
    <property type="protein sequence ID" value="GJE90302.1"/>
    <property type="molecule type" value="Genomic_DNA"/>
</dbReference>
<gene>
    <name evidence="3" type="ORF">PsYK624_064310</name>
</gene>
<feature type="compositionally biased region" description="Low complexity" evidence="1">
    <location>
        <begin position="117"/>
        <end position="136"/>
    </location>
</feature>
<accession>A0A9P3G921</accession>